<evidence type="ECO:0000256" key="1">
    <source>
        <dbReference type="ARBA" id="ARBA00022723"/>
    </source>
</evidence>
<dbReference type="GO" id="GO:0003676">
    <property type="term" value="F:nucleic acid binding"/>
    <property type="evidence" value="ECO:0007669"/>
    <property type="project" value="InterPro"/>
</dbReference>
<feature type="domain" description="Retroviral polymerase SH3-like" evidence="5">
    <location>
        <begin position="240"/>
        <end position="294"/>
    </location>
</feature>
<feature type="domain" description="Reverse transcriptase Ty1/copia-type" evidence="4">
    <location>
        <begin position="427"/>
        <end position="489"/>
    </location>
</feature>
<dbReference type="InterPro" id="IPR013103">
    <property type="entry name" value="RVT_2"/>
</dbReference>
<keyword evidence="3" id="KW-0175">Coiled coil</keyword>
<feature type="coiled-coil region" evidence="3">
    <location>
        <begin position="95"/>
        <end position="122"/>
    </location>
</feature>
<sequence>MFNVLFSIAATSVVNISAQINSIPMLNMMIFKVWKEAVAIVLGCIDLDLALRVEKLILTQNNLQEVKIEKWKHSNRMCLMIMKHLISKAFRGFLESKAEKKIREYIMEMSNLVEKLKSLNLELGEDLIVHLVLISLPTYFRKKGCKELRLKVPILLRPLRIIKGRTLRVLRKGLLNKRKLGAKRAKDLLWGEALKIAVYILNKVPTKSINKIPYELWNGKKPSINHFHIWGCPAEARPYRLHERKLDSRTISYYFVGYAECSQGYKFYDPTSRSFFEMENVRILEEVEFGKEDNIRNVVFEEESVNDIGLVLVPITVQETTLTIVRGIVLEQDYDGVLPQTPIEQPQQPQEVSLRRSIRERRHAIPDDYIVFLQEHEDGIGLRGDDPINFCQAMQSSNSQKWIDAMKDELKSMQDNDVWDLVELPEGLLHETKRFLTKNFEMKDLGKTSFVLGIQILRDRSQGILRLSQENYISKVLERFNMKDSKPGDTLIAKGDKFSLKQCPNNDLERNEMQKIPYALVVRSLIYAQVCTRLDITFVVGILGRRTKRHMLTYRKSEDLEIIGYSDFDFVGCQDSKCSTFGYIYMLAGGAISWKFIKQNLIAPSTMVVEFVACFEASNHEI</sequence>
<dbReference type="Pfam" id="PF25597">
    <property type="entry name" value="SH3_retrovirus"/>
    <property type="match status" value="1"/>
</dbReference>
<dbReference type="OrthoDB" id="1645289at2759"/>
<reference evidence="6" key="1">
    <citation type="submission" date="2018-05" db="EMBL/GenBank/DDBJ databases">
        <title>Draft genome of Mucuna pruriens seed.</title>
        <authorList>
            <person name="Nnadi N.E."/>
            <person name="Vos R."/>
            <person name="Hasami M.H."/>
            <person name="Devisetty U.K."/>
            <person name="Aguiy J.C."/>
        </authorList>
    </citation>
    <scope>NUCLEOTIDE SEQUENCE [LARGE SCALE GENOMIC DNA]</scope>
    <source>
        <strain evidence="6">JCA_2017</strain>
    </source>
</reference>
<dbReference type="Pfam" id="PF07727">
    <property type="entry name" value="RVT_2"/>
    <property type="match status" value="1"/>
</dbReference>
<protein>
    <submittedName>
        <fullName evidence="6">Uncharacterized protein</fullName>
    </submittedName>
</protein>
<dbReference type="EMBL" id="QJKJ01000349">
    <property type="protein sequence ID" value="RDY13064.1"/>
    <property type="molecule type" value="Genomic_DNA"/>
</dbReference>
<dbReference type="PANTHER" id="PTHR42648:SF28">
    <property type="entry name" value="TRANSPOSON-ENCODED PROTEIN WITH RIBONUCLEASE H-LIKE AND RETROVIRUS ZINC FINGER-LIKE DOMAINS"/>
    <property type="match status" value="1"/>
</dbReference>
<dbReference type="GO" id="GO:0046872">
    <property type="term" value="F:metal ion binding"/>
    <property type="evidence" value="ECO:0007669"/>
    <property type="project" value="UniProtKB-KW"/>
</dbReference>
<dbReference type="Gene3D" id="3.30.420.10">
    <property type="entry name" value="Ribonuclease H-like superfamily/Ribonuclease H"/>
    <property type="match status" value="1"/>
</dbReference>
<dbReference type="AlphaFoldDB" id="A0A371IDJ0"/>
<keyword evidence="1" id="KW-0479">Metal-binding</keyword>
<dbReference type="InterPro" id="IPR057670">
    <property type="entry name" value="SH3_retrovirus"/>
</dbReference>
<evidence type="ECO:0000256" key="3">
    <source>
        <dbReference type="SAM" id="Coils"/>
    </source>
</evidence>
<dbReference type="PANTHER" id="PTHR42648">
    <property type="entry name" value="TRANSPOSASE, PUTATIVE-RELATED"/>
    <property type="match status" value="1"/>
</dbReference>
<evidence type="ECO:0000259" key="5">
    <source>
        <dbReference type="Pfam" id="PF25597"/>
    </source>
</evidence>
<accession>A0A371IDJ0</accession>
<name>A0A371IDJ0_MUCPR</name>
<dbReference type="CDD" id="cd09272">
    <property type="entry name" value="RNase_HI_RT_Ty1"/>
    <property type="match status" value="1"/>
</dbReference>
<organism evidence="6 7">
    <name type="scientific">Mucuna pruriens</name>
    <name type="common">Velvet bean</name>
    <name type="synonym">Dolichos pruriens</name>
    <dbReference type="NCBI Taxonomy" id="157652"/>
    <lineage>
        <taxon>Eukaryota</taxon>
        <taxon>Viridiplantae</taxon>
        <taxon>Streptophyta</taxon>
        <taxon>Embryophyta</taxon>
        <taxon>Tracheophyta</taxon>
        <taxon>Spermatophyta</taxon>
        <taxon>Magnoliopsida</taxon>
        <taxon>eudicotyledons</taxon>
        <taxon>Gunneridae</taxon>
        <taxon>Pentapetalae</taxon>
        <taxon>rosids</taxon>
        <taxon>fabids</taxon>
        <taxon>Fabales</taxon>
        <taxon>Fabaceae</taxon>
        <taxon>Papilionoideae</taxon>
        <taxon>50 kb inversion clade</taxon>
        <taxon>NPAAA clade</taxon>
        <taxon>indigoferoid/millettioid clade</taxon>
        <taxon>Phaseoleae</taxon>
        <taxon>Mucuna</taxon>
    </lineage>
</organism>
<proteinExistence type="predicted"/>
<evidence type="ECO:0000259" key="4">
    <source>
        <dbReference type="Pfam" id="PF07727"/>
    </source>
</evidence>
<gene>
    <name evidence="6" type="ORF">CR513_02067</name>
</gene>
<keyword evidence="7" id="KW-1185">Reference proteome</keyword>
<dbReference type="InterPro" id="IPR039537">
    <property type="entry name" value="Retrotran_Ty1/copia-like"/>
</dbReference>
<keyword evidence="2" id="KW-0378">Hydrolase</keyword>
<evidence type="ECO:0000313" key="7">
    <source>
        <dbReference type="Proteomes" id="UP000257109"/>
    </source>
</evidence>
<evidence type="ECO:0000256" key="2">
    <source>
        <dbReference type="ARBA" id="ARBA00022801"/>
    </source>
</evidence>
<dbReference type="GO" id="GO:0016787">
    <property type="term" value="F:hydrolase activity"/>
    <property type="evidence" value="ECO:0007669"/>
    <property type="project" value="UniProtKB-KW"/>
</dbReference>
<evidence type="ECO:0000313" key="6">
    <source>
        <dbReference type="EMBL" id="RDY13064.1"/>
    </source>
</evidence>
<dbReference type="Proteomes" id="UP000257109">
    <property type="component" value="Unassembled WGS sequence"/>
</dbReference>
<feature type="non-terminal residue" evidence="6">
    <location>
        <position position="622"/>
    </location>
</feature>
<dbReference type="InterPro" id="IPR036397">
    <property type="entry name" value="RNaseH_sf"/>
</dbReference>
<comment type="caution">
    <text evidence="6">The sequence shown here is derived from an EMBL/GenBank/DDBJ whole genome shotgun (WGS) entry which is preliminary data.</text>
</comment>